<dbReference type="SUPFAM" id="SSF47240">
    <property type="entry name" value="Ferritin-like"/>
    <property type="match status" value="1"/>
</dbReference>
<proteinExistence type="inferred from homology"/>
<feature type="transmembrane region" description="Helical" evidence="7">
    <location>
        <begin position="185"/>
        <end position="205"/>
    </location>
</feature>
<evidence type="ECO:0000256" key="3">
    <source>
        <dbReference type="ARBA" id="ARBA00047754"/>
    </source>
</evidence>
<feature type="binding site" evidence="6">
    <location>
        <position position="96"/>
    </location>
    <ligand>
        <name>Fe cation</name>
        <dbReference type="ChEBI" id="CHEBI:24875"/>
        <label>1</label>
    </ligand>
</feature>
<protein>
    <recommendedName>
        <fullName evidence="4">Ribonucleoside-diphosphate reductase subunit beta</fullName>
        <ecNumber evidence="4">1.17.4.1</ecNumber>
    </recommendedName>
</protein>
<comment type="similarity">
    <text evidence="1 4">Belongs to the ribonucleoside diphosphate reductase small chain family.</text>
</comment>
<dbReference type="Gene3D" id="1.10.620.20">
    <property type="entry name" value="Ribonucleotide Reductase, subunit A"/>
    <property type="match status" value="1"/>
</dbReference>
<organism evidence="8 9">
    <name type="scientific">Sporosarcina pasteurii</name>
    <name type="common">Bacillus pasteurii</name>
    <dbReference type="NCBI Taxonomy" id="1474"/>
    <lineage>
        <taxon>Bacteria</taxon>
        <taxon>Bacillati</taxon>
        <taxon>Bacillota</taxon>
        <taxon>Bacilli</taxon>
        <taxon>Bacillales</taxon>
        <taxon>Caryophanaceae</taxon>
        <taxon>Sporosarcina</taxon>
    </lineage>
</organism>
<sequence>MGERGYGTLVTLTRVKVLDPANPNKSTAIFGGKASGILNWNELKYPHFYTLRQQIRSLFWTANEVDMTQDVKQFPTLTIAEQDAFLKIIGLLATLDGPQTDIAARLSHLSTDPSVKSLMATIADQESEHNHSYAYVLSSVTTYDKQVESFEMGRTDEVLMRRNKRIVEVYNEFAERPSIGSALKAMVYTTLLEGLFFYSGFAFFYNLARNQKMVGTSTMISYINRDELQHGRAISDIFRATLAENPSYNTEGFTAWVYDQFDHSVEQEIIWSRYVLGEIDGIDMEEMAGYIKYRANKMLRMLGLSEMYPEYTKNPMRWIKAYVDSFDDTKTDFFEQASRQYVKTSDLNGFDDL</sequence>
<dbReference type="InterPro" id="IPR033909">
    <property type="entry name" value="RNR_small"/>
</dbReference>
<feature type="binding site" evidence="6">
    <location>
        <position position="126"/>
    </location>
    <ligand>
        <name>Fe cation</name>
        <dbReference type="ChEBI" id="CHEBI:24875"/>
        <label>1</label>
    </ligand>
</feature>
<dbReference type="GO" id="GO:0004748">
    <property type="term" value="F:ribonucleoside-diphosphate reductase activity, thioredoxin disulfide as acceptor"/>
    <property type="evidence" value="ECO:0007669"/>
    <property type="project" value="UniProtKB-EC"/>
</dbReference>
<keyword evidence="4 6" id="KW-0479">Metal-binding</keyword>
<dbReference type="EMBL" id="UGYZ01000002">
    <property type="protein sequence ID" value="SUI98866.1"/>
    <property type="molecule type" value="Genomic_DNA"/>
</dbReference>
<dbReference type="GO" id="GO:0009263">
    <property type="term" value="P:deoxyribonucleotide biosynthetic process"/>
    <property type="evidence" value="ECO:0007669"/>
    <property type="project" value="UniProtKB-KW"/>
</dbReference>
<dbReference type="InterPro" id="IPR009078">
    <property type="entry name" value="Ferritin-like_SF"/>
</dbReference>
<evidence type="ECO:0000313" key="9">
    <source>
        <dbReference type="Proteomes" id="UP000254519"/>
    </source>
</evidence>
<comment type="catalytic activity">
    <reaction evidence="3 4">
        <text>a 2'-deoxyribonucleoside 5'-diphosphate + [thioredoxin]-disulfide + H2O = a ribonucleoside 5'-diphosphate + [thioredoxin]-dithiol</text>
        <dbReference type="Rhea" id="RHEA:23252"/>
        <dbReference type="Rhea" id="RHEA-COMP:10698"/>
        <dbReference type="Rhea" id="RHEA-COMP:10700"/>
        <dbReference type="ChEBI" id="CHEBI:15377"/>
        <dbReference type="ChEBI" id="CHEBI:29950"/>
        <dbReference type="ChEBI" id="CHEBI:50058"/>
        <dbReference type="ChEBI" id="CHEBI:57930"/>
        <dbReference type="ChEBI" id="CHEBI:73316"/>
        <dbReference type="EC" id="1.17.4.1"/>
    </reaction>
</comment>
<dbReference type="EC" id="1.17.4.1" evidence="4"/>
<evidence type="ECO:0000256" key="1">
    <source>
        <dbReference type="ARBA" id="ARBA00009303"/>
    </source>
</evidence>
<dbReference type="PANTHER" id="PTHR23409">
    <property type="entry name" value="RIBONUCLEOSIDE-DIPHOSPHATE REDUCTASE SMALL CHAIN"/>
    <property type="match status" value="1"/>
</dbReference>
<comment type="subunit">
    <text evidence="2">Tetramer of two alpha and two beta subunits.</text>
</comment>
<feature type="binding site" evidence="6">
    <location>
        <position position="193"/>
    </location>
    <ligand>
        <name>Fe cation</name>
        <dbReference type="ChEBI" id="CHEBI:24875"/>
        <label>2</label>
    </ligand>
</feature>
<keyword evidence="4 6" id="KW-0408">Iron</keyword>
<keyword evidence="7" id="KW-0472">Membrane</keyword>
<evidence type="ECO:0000256" key="7">
    <source>
        <dbReference type="SAM" id="Phobius"/>
    </source>
</evidence>
<dbReference type="InterPro" id="IPR000358">
    <property type="entry name" value="RNR_small_fam"/>
</dbReference>
<evidence type="ECO:0000256" key="5">
    <source>
        <dbReference type="PIRSR" id="PIRSR000355-1"/>
    </source>
</evidence>
<keyword evidence="4 8" id="KW-0560">Oxidoreductase</keyword>
<dbReference type="NCBIfam" id="NF007184">
    <property type="entry name" value="PRK09614.1-3"/>
    <property type="match status" value="1"/>
</dbReference>
<dbReference type="Proteomes" id="UP000254519">
    <property type="component" value="Unassembled WGS sequence"/>
</dbReference>
<feature type="binding site" evidence="6">
    <location>
        <position position="129"/>
    </location>
    <ligand>
        <name>Fe cation</name>
        <dbReference type="ChEBI" id="CHEBI:24875"/>
        <label>1</label>
    </ligand>
</feature>
<evidence type="ECO:0000256" key="6">
    <source>
        <dbReference type="PIRSR" id="PIRSR000355-2"/>
    </source>
</evidence>
<evidence type="ECO:0000313" key="8">
    <source>
        <dbReference type="EMBL" id="SUI98866.1"/>
    </source>
</evidence>
<dbReference type="OrthoDB" id="9766544at2"/>
<feature type="binding site" evidence="6">
    <location>
        <position position="227"/>
    </location>
    <ligand>
        <name>Fe cation</name>
        <dbReference type="ChEBI" id="CHEBI:24875"/>
        <label>2</label>
    </ligand>
</feature>
<dbReference type="GO" id="GO:0046872">
    <property type="term" value="F:metal ion binding"/>
    <property type="evidence" value="ECO:0007669"/>
    <property type="project" value="UniProtKB-KW"/>
</dbReference>
<dbReference type="UniPathway" id="UPA00326"/>
<gene>
    <name evidence="8" type="primary">nrdB</name>
    <name evidence="8" type="ORF">NCTC4822_00299</name>
</gene>
<keyword evidence="7" id="KW-0812">Transmembrane</keyword>
<keyword evidence="4" id="KW-0215">Deoxyribonucleotide synthesis</keyword>
<reference evidence="8 9" key="1">
    <citation type="submission" date="2018-06" db="EMBL/GenBank/DDBJ databases">
        <authorList>
            <consortium name="Pathogen Informatics"/>
            <person name="Doyle S."/>
        </authorList>
    </citation>
    <scope>NUCLEOTIDE SEQUENCE [LARGE SCALE GENOMIC DNA]</scope>
    <source>
        <strain evidence="9">ATCC 11859 / DSM 33 / NCIB 8841 / NCTC 4822</strain>
    </source>
</reference>
<evidence type="ECO:0000256" key="2">
    <source>
        <dbReference type="ARBA" id="ARBA00011209"/>
    </source>
</evidence>
<dbReference type="Pfam" id="PF00268">
    <property type="entry name" value="Ribonuc_red_sm"/>
    <property type="match status" value="1"/>
</dbReference>
<keyword evidence="7" id="KW-1133">Transmembrane helix</keyword>
<dbReference type="PANTHER" id="PTHR23409:SF18">
    <property type="entry name" value="RIBONUCLEOSIDE-DIPHOSPHATE REDUCTASE SUBUNIT M2"/>
    <property type="match status" value="1"/>
</dbReference>
<dbReference type="InterPro" id="IPR012348">
    <property type="entry name" value="RNR-like"/>
</dbReference>
<feature type="active site" evidence="5">
    <location>
        <position position="133"/>
    </location>
</feature>
<keyword evidence="9" id="KW-1185">Reference proteome</keyword>
<comment type="function">
    <text evidence="4">Provides the precursors necessary for DNA synthesis. Catalyzes the biosynthesis of deoxyribonucleotides from the corresponding ribonucleotides.</text>
</comment>
<dbReference type="PIRSF" id="PIRSF000355">
    <property type="entry name" value="NrdB"/>
    <property type="match status" value="1"/>
</dbReference>
<name>A0A380BBT0_SPOPA</name>
<accession>A0A380BBT0</accession>
<dbReference type="RefSeq" id="WP_115359812.1">
    <property type="nucleotide sequence ID" value="NZ_CP160452.1"/>
</dbReference>
<feature type="binding site" evidence="6">
    <location>
        <position position="126"/>
    </location>
    <ligand>
        <name>Fe cation</name>
        <dbReference type="ChEBI" id="CHEBI:24875"/>
        <label>2</label>
    </ligand>
</feature>
<dbReference type="AlphaFoldDB" id="A0A380BBT0"/>
<feature type="binding site" evidence="6">
    <location>
        <position position="230"/>
    </location>
    <ligand>
        <name>Fe cation</name>
        <dbReference type="ChEBI" id="CHEBI:24875"/>
        <label>2</label>
    </ligand>
</feature>
<comment type="cofactor">
    <cofactor evidence="4 6">
        <name>Fe cation</name>
        <dbReference type="ChEBI" id="CHEBI:24875"/>
    </cofactor>
    <text evidence="4 6">Binds 2 iron ions per subunit.</text>
</comment>
<evidence type="ECO:0000256" key="4">
    <source>
        <dbReference type="PIRNR" id="PIRNR000355"/>
    </source>
</evidence>
<dbReference type="CDD" id="cd01049">
    <property type="entry name" value="RNRR2"/>
    <property type="match status" value="1"/>
</dbReference>